<evidence type="ECO:0000313" key="2">
    <source>
        <dbReference type="EMBL" id="MSS41089.1"/>
    </source>
</evidence>
<gene>
    <name evidence="2" type="ORF">FYJ37_12195</name>
</gene>
<name>A0A844FCX6_CLOSV</name>
<comment type="caution">
    <text evidence="2">The sequence shown here is derived from an EMBL/GenBank/DDBJ whole genome shotgun (WGS) entry which is preliminary data.</text>
</comment>
<dbReference type="Pfam" id="PF23343">
    <property type="entry name" value="REP_ORF2-G2P"/>
    <property type="match status" value="1"/>
</dbReference>
<accession>A0A844FCX6</accession>
<reference evidence="2 3" key="1">
    <citation type="submission" date="2019-08" db="EMBL/GenBank/DDBJ databases">
        <title>In-depth cultivation of the pig gut microbiome towards novel bacterial diversity and tailored functional studies.</title>
        <authorList>
            <person name="Wylensek D."/>
            <person name="Hitch T.C.A."/>
            <person name="Clavel T."/>
        </authorList>
    </citation>
    <scope>NUCLEOTIDE SEQUENCE [LARGE SCALE GENOMIC DNA]</scope>
    <source>
        <strain evidence="2 3">BL-389-WT-3D</strain>
    </source>
</reference>
<dbReference type="InterPro" id="IPR056906">
    <property type="entry name" value="ORF2/G2P_dom"/>
</dbReference>
<sequence length="286" mass="34043">MTQRTNHSKNIYISREEVVGRIPLDDSISTTCVTNHIVEMTVMEKQISRKCGIKRLDKCHYVNLRTEEVCEFRHSVKNQRKNMNKAYTTLRRLINYNFTGNESELHATLTYGEDMQSRDNVSADFKAFWKRLKYAYPTCEYIVIYEPTEKGVWHVHVLIKDRNGKRLFIPKDRLSDMWRKGYVCVNRILDNDNIAAYFMGLFSDRNKEKSRSKKVERIPYYANNYRLYSRSKGIKTPPLYKETYEQALERVKGLEPCFENAYGIYDSEDGTELNVIYHKQYNKRRK</sequence>
<dbReference type="EMBL" id="VUMB01000025">
    <property type="protein sequence ID" value="MSS41089.1"/>
    <property type="molecule type" value="Genomic_DNA"/>
</dbReference>
<dbReference type="AlphaFoldDB" id="A0A844FCX6"/>
<evidence type="ECO:0000313" key="3">
    <source>
        <dbReference type="Proteomes" id="UP000462363"/>
    </source>
</evidence>
<protein>
    <recommendedName>
        <fullName evidence="1">Replication-associated protein ORF2/G2P domain-containing protein</fullName>
    </recommendedName>
</protein>
<dbReference type="RefSeq" id="WP_154323042.1">
    <property type="nucleotide sequence ID" value="NZ_CAMAAA010000081.1"/>
</dbReference>
<dbReference type="Proteomes" id="UP000462363">
    <property type="component" value="Unassembled WGS sequence"/>
</dbReference>
<organism evidence="2 3">
    <name type="scientific">Clostridium scindens (strain JCM 10418 / VPI 12708)</name>
    <dbReference type="NCBI Taxonomy" id="29347"/>
    <lineage>
        <taxon>Bacteria</taxon>
        <taxon>Bacillati</taxon>
        <taxon>Bacillota</taxon>
        <taxon>Clostridia</taxon>
        <taxon>Lachnospirales</taxon>
        <taxon>Lachnospiraceae</taxon>
    </lineage>
</organism>
<evidence type="ECO:0000259" key="1">
    <source>
        <dbReference type="Pfam" id="PF23343"/>
    </source>
</evidence>
<proteinExistence type="predicted"/>
<feature type="domain" description="Replication-associated protein ORF2/G2P" evidence="1">
    <location>
        <begin position="107"/>
        <end position="200"/>
    </location>
</feature>